<protein>
    <submittedName>
        <fullName evidence="2">GGDEF domain-containing protein</fullName>
    </submittedName>
</protein>
<dbReference type="Proteomes" id="UP001209713">
    <property type="component" value="Unassembled WGS sequence"/>
</dbReference>
<evidence type="ECO:0000313" key="2">
    <source>
        <dbReference type="EMBL" id="MCV2401779.1"/>
    </source>
</evidence>
<sequence>MTTNTQSALLKEDQGVQKRLNYLEKERSFLKSLYSDLPETMQLLAKGAPLGSMLGRFKTKIEDQLASTYCLFLVCDKDCLQWRLQYPDSINEKLLNGIGQLTEIPQSLVTFAASPSCPKRMDSDIQQSTGWSIWQTFLEHNGFIHVSMVSVSDEKGSIYLMLSFQKENSKLESELMDVTLDMYLSLVSAAFERERANFLLLEDSHKSPDTGLLRRYSFENSFGIILKDSRRHFQRAALMSIRLLDEQKINSAELKALADVMRESVRDNDLIAHYDERELVMGIRIQHLVDAEVVANKLLDSLQKDEFSNNRLIRSGIAIGIAFYPEHSSLDALHQAAAHAASSLKKTTGYHIEFHGKFHKSSSDLYS</sequence>
<dbReference type="InterPro" id="IPR000160">
    <property type="entry name" value="GGDEF_dom"/>
</dbReference>
<dbReference type="InterPro" id="IPR029787">
    <property type="entry name" value="Nucleotide_cyclase"/>
</dbReference>
<dbReference type="InterPro" id="IPR043128">
    <property type="entry name" value="Rev_trsase/Diguanyl_cyclase"/>
</dbReference>
<dbReference type="EMBL" id="JAOVZB010000001">
    <property type="protein sequence ID" value="MCV2401779.1"/>
    <property type="molecule type" value="Genomic_DNA"/>
</dbReference>
<proteinExistence type="predicted"/>
<dbReference type="PROSITE" id="PS50887">
    <property type="entry name" value="GGDEF"/>
    <property type="match status" value="1"/>
</dbReference>
<reference evidence="2 3" key="1">
    <citation type="submission" date="2022-10" db="EMBL/GenBank/DDBJ databases">
        <title>Marinomonas transparenta sp. nov. and Marinomonas sargassi sp. nov., isolated from marine alga (Sargassum natans (L.) Gaillon).</title>
        <authorList>
            <person name="Wang Y."/>
        </authorList>
    </citation>
    <scope>NUCLEOTIDE SEQUENCE [LARGE SCALE GENOMIC DNA]</scope>
    <source>
        <strain evidence="2 3">C2222</strain>
    </source>
</reference>
<comment type="caution">
    <text evidence="2">The sequence shown here is derived from an EMBL/GenBank/DDBJ whole genome shotgun (WGS) entry which is preliminary data.</text>
</comment>
<evidence type="ECO:0000259" key="1">
    <source>
        <dbReference type="PROSITE" id="PS50887"/>
    </source>
</evidence>
<keyword evidence="3" id="KW-1185">Reference proteome</keyword>
<organism evidence="2 3">
    <name type="scientific">Marinomonas sargassi</name>
    <dbReference type="NCBI Taxonomy" id="2984494"/>
    <lineage>
        <taxon>Bacteria</taxon>
        <taxon>Pseudomonadati</taxon>
        <taxon>Pseudomonadota</taxon>
        <taxon>Gammaproteobacteria</taxon>
        <taxon>Oceanospirillales</taxon>
        <taxon>Oceanospirillaceae</taxon>
        <taxon>Marinomonas</taxon>
    </lineage>
</organism>
<dbReference type="Pfam" id="PF00990">
    <property type="entry name" value="GGDEF"/>
    <property type="match status" value="1"/>
</dbReference>
<dbReference type="Gene3D" id="3.30.70.270">
    <property type="match status" value="1"/>
</dbReference>
<dbReference type="SMART" id="SM00267">
    <property type="entry name" value="GGDEF"/>
    <property type="match status" value="1"/>
</dbReference>
<feature type="domain" description="GGDEF" evidence="1">
    <location>
        <begin position="237"/>
        <end position="357"/>
    </location>
</feature>
<accession>A0ABT2YPG6</accession>
<dbReference type="RefSeq" id="WP_263529152.1">
    <property type="nucleotide sequence ID" value="NZ_JAOVZB010000001.1"/>
</dbReference>
<evidence type="ECO:0000313" key="3">
    <source>
        <dbReference type="Proteomes" id="UP001209713"/>
    </source>
</evidence>
<dbReference type="SUPFAM" id="SSF55073">
    <property type="entry name" value="Nucleotide cyclase"/>
    <property type="match status" value="1"/>
</dbReference>
<gene>
    <name evidence="2" type="ORF">OFY17_02670</name>
</gene>
<name>A0ABT2YPG6_9GAMM</name>